<dbReference type="GO" id="GO:0003723">
    <property type="term" value="F:RNA binding"/>
    <property type="evidence" value="ECO:0007669"/>
    <property type="project" value="UniProtKB-KW"/>
</dbReference>
<dbReference type="GO" id="GO:0005634">
    <property type="term" value="C:nucleus"/>
    <property type="evidence" value="ECO:0007669"/>
    <property type="project" value="UniProtKB-SubCell"/>
</dbReference>
<protein>
    <recommendedName>
        <fullName evidence="5">SAP domain-containing protein</fullName>
    </recommendedName>
</protein>
<dbReference type="FunFam" id="1.10.720.30:FF:000010">
    <property type="entry name" value="SAFB-like transcription modulator isoform X2"/>
    <property type="match status" value="1"/>
</dbReference>
<dbReference type="GO" id="GO:0050684">
    <property type="term" value="P:regulation of mRNA processing"/>
    <property type="evidence" value="ECO:0007669"/>
    <property type="project" value="TreeGrafter"/>
</dbReference>
<evidence type="ECO:0000259" key="5">
    <source>
        <dbReference type="PROSITE" id="PS50800"/>
    </source>
</evidence>
<dbReference type="SMART" id="SM00513">
    <property type="entry name" value="SAP"/>
    <property type="match status" value="1"/>
</dbReference>
<dbReference type="PANTHER" id="PTHR15683:SF5">
    <property type="entry name" value="SAFB-LIKE TRANSCRIPTION MODULATOR"/>
    <property type="match status" value="1"/>
</dbReference>
<dbReference type="PANTHER" id="PTHR15683">
    <property type="entry name" value="SCAFFOLD ATTACHMENT FACTOR B-RELATED"/>
    <property type="match status" value="1"/>
</dbReference>
<keyword evidence="7" id="KW-1185">Reference proteome</keyword>
<evidence type="ECO:0000313" key="7">
    <source>
        <dbReference type="Proteomes" id="UP000265020"/>
    </source>
</evidence>
<feature type="domain" description="SAP" evidence="5">
    <location>
        <begin position="13"/>
        <end position="47"/>
    </location>
</feature>
<dbReference type="GO" id="GO:0006357">
    <property type="term" value="P:regulation of transcription by RNA polymerase II"/>
    <property type="evidence" value="ECO:0007669"/>
    <property type="project" value="TreeGrafter"/>
</dbReference>
<dbReference type="InterPro" id="IPR036361">
    <property type="entry name" value="SAP_dom_sf"/>
</dbReference>
<feature type="region of interest" description="Disordered" evidence="4">
    <location>
        <begin position="46"/>
        <end position="141"/>
    </location>
</feature>
<dbReference type="InterPro" id="IPR051738">
    <property type="entry name" value="SAF_Modulators"/>
</dbReference>
<evidence type="ECO:0000256" key="4">
    <source>
        <dbReference type="SAM" id="MobiDB-lite"/>
    </source>
</evidence>
<evidence type="ECO:0000256" key="3">
    <source>
        <dbReference type="ARBA" id="ARBA00023242"/>
    </source>
</evidence>
<name>A0A3Q2CH20_CYPVA</name>
<keyword evidence="2" id="KW-0694">RNA-binding</keyword>
<dbReference type="AlphaFoldDB" id="A0A3Q2CH20"/>
<dbReference type="SUPFAM" id="SSF68906">
    <property type="entry name" value="SAP domain"/>
    <property type="match status" value="1"/>
</dbReference>
<dbReference type="GeneTree" id="ENSGT00940000156573"/>
<dbReference type="InterPro" id="IPR003034">
    <property type="entry name" value="SAP_dom"/>
</dbReference>
<proteinExistence type="predicted"/>
<dbReference type="Ensembl" id="ENSCVAT00000008325.1">
    <property type="protein sequence ID" value="ENSCVAP00000004448.1"/>
    <property type="gene ID" value="ENSCVAG00000005751.1"/>
</dbReference>
<feature type="compositionally biased region" description="Polar residues" evidence="4">
    <location>
        <begin position="57"/>
        <end position="68"/>
    </location>
</feature>
<evidence type="ECO:0000256" key="2">
    <source>
        <dbReference type="ARBA" id="ARBA00022884"/>
    </source>
</evidence>
<dbReference type="Gene3D" id="1.10.720.30">
    <property type="entry name" value="SAP domain"/>
    <property type="match status" value="1"/>
</dbReference>
<dbReference type="GO" id="GO:0043565">
    <property type="term" value="F:sequence-specific DNA binding"/>
    <property type="evidence" value="ECO:0007669"/>
    <property type="project" value="TreeGrafter"/>
</dbReference>
<accession>A0A3Q2CH20</accession>
<feature type="compositionally biased region" description="Acidic residues" evidence="4">
    <location>
        <begin position="119"/>
        <end position="141"/>
    </location>
</feature>
<organism evidence="6 7">
    <name type="scientific">Cyprinodon variegatus</name>
    <name type="common">Sheepshead minnow</name>
    <dbReference type="NCBI Taxonomy" id="28743"/>
    <lineage>
        <taxon>Eukaryota</taxon>
        <taxon>Metazoa</taxon>
        <taxon>Chordata</taxon>
        <taxon>Craniata</taxon>
        <taxon>Vertebrata</taxon>
        <taxon>Euteleostomi</taxon>
        <taxon>Actinopterygii</taxon>
        <taxon>Neopterygii</taxon>
        <taxon>Teleostei</taxon>
        <taxon>Neoteleostei</taxon>
        <taxon>Acanthomorphata</taxon>
        <taxon>Ovalentaria</taxon>
        <taxon>Atherinomorphae</taxon>
        <taxon>Cyprinodontiformes</taxon>
        <taxon>Cyprinodontidae</taxon>
        <taxon>Cyprinodon</taxon>
    </lineage>
</organism>
<evidence type="ECO:0000256" key="1">
    <source>
        <dbReference type="ARBA" id="ARBA00004123"/>
    </source>
</evidence>
<reference evidence="6" key="1">
    <citation type="submission" date="2025-08" db="UniProtKB">
        <authorList>
            <consortium name="Ensembl"/>
        </authorList>
    </citation>
    <scope>IDENTIFICATION</scope>
</reference>
<evidence type="ECO:0000313" key="6">
    <source>
        <dbReference type="Ensembl" id="ENSCVAP00000004448.1"/>
    </source>
</evidence>
<dbReference type="PROSITE" id="PS50800">
    <property type="entry name" value="SAP"/>
    <property type="match status" value="1"/>
</dbReference>
<feature type="compositionally biased region" description="Basic and acidic residues" evidence="4">
    <location>
        <begin position="89"/>
        <end position="108"/>
    </location>
</feature>
<reference evidence="6" key="2">
    <citation type="submission" date="2025-09" db="UniProtKB">
        <authorList>
            <consortium name="Ensembl"/>
        </authorList>
    </citation>
    <scope>IDENTIFICATION</scope>
</reference>
<sequence length="141" mass="15239">MASGAISTDSKKITELRVVDLKSELKKRGLDTFGVKSVLLSRLKQAIEDEGGDPEYIQTSPSTDTPSRLSGKSKKKSDSDLENTADEDSCSKEVEESESEKSLAHSEAEAESETVAAEADSEPEPEENAEADEDVDREAET</sequence>
<keyword evidence="3" id="KW-0539">Nucleus</keyword>
<comment type="subcellular location">
    <subcellularLocation>
        <location evidence="1">Nucleus</location>
    </subcellularLocation>
</comment>
<dbReference type="STRING" id="28743.ENSCVAP00000004448"/>
<dbReference type="Pfam" id="PF02037">
    <property type="entry name" value="SAP"/>
    <property type="match status" value="1"/>
</dbReference>
<dbReference type="Proteomes" id="UP000265020">
    <property type="component" value="Unassembled WGS sequence"/>
</dbReference>